<dbReference type="KEGG" id="cee:CENDO_04625"/>
<dbReference type="Gene3D" id="1.10.30.50">
    <property type="match status" value="1"/>
</dbReference>
<name>A0A4P7QEY8_9CORY</name>
<dbReference type="EMBL" id="CP039247">
    <property type="protein sequence ID" value="QCB28215.1"/>
    <property type="molecule type" value="Genomic_DNA"/>
</dbReference>
<organism evidence="3 4">
    <name type="scientific">Corynebacterium endometrii</name>
    <dbReference type="NCBI Taxonomy" id="2488819"/>
    <lineage>
        <taxon>Bacteria</taxon>
        <taxon>Bacillati</taxon>
        <taxon>Actinomycetota</taxon>
        <taxon>Actinomycetes</taxon>
        <taxon>Mycobacteriales</taxon>
        <taxon>Corynebacteriaceae</taxon>
        <taxon>Corynebacterium</taxon>
    </lineage>
</organism>
<dbReference type="AlphaFoldDB" id="A0A4P7QEY8"/>
<feature type="transmembrane region" description="Helical" evidence="1">
    <location>
        <begin position="6"/>
        <end position="24"/>
    </location>
</feature>
<reference evidence="3 4" key="1">
    <citation type="submission" date="2019-04" db="EMBL/GenBank/DDBJ databases">
        <title>Corynebacterium endometrii sp. nov., isolated from the uterus of a cow with endometritis.</title>
        <authorList>
            <person name="Ballas P."/>
            <person name="Ruckert C."/>
            <person name="Wagener K."/>
            <person name="Drillich M."/>
            <person name="Kaempfer P."/>
            <person name="Busse H.-J."/>
            <person name="Ehling-Schulz M."/>
        </authorList>
    </citation>
    <scope>NUCLEOTIDE SEQUENCE [LARGE SCALE GENOMIC DNA]</scope>
    <source>
        <strain evidence="3 4">LMM-1653</strain>
    </source>
</reference>
<dbReference type="Pfam" id="PF07510">
    <property type="entry name" value="GmrSD_C"/>
    <property type="match status" value="1"/>
</dbReference>
<keyword evidence="1" id="KW-1133">Transmembrane helix</keyword>
<proteinExistence type="predicted"/>
<dbReference type="InterPro" id="IPR011089">
    <property type="entry name" value="GmrSD_C"/>
</dbReference>
<keyword evidence="1" id="KW-0472">Membrane</keyword>
<evidence type="ECO:0000256" key="1">
    <source>
        <dbReference type="SAM" id="Phobius"/>
    </source>
</evidence>
<protein>
    <recommendedName>
        <fullName evidence="2">GmrSD restriction endonucleases C-terminal domain-containing protein</fullName>
    </recommendedName>
</protein>
<dbReference type="OrthoDB" id="5196645at2"/>
<keyword evidence="4" id="KW-1185">Reference proteome</keyword>
<accession>A0A4P7QEY8</accession>
<dbReference type="RefSeq" id="WP_136140984.1">
    <property type="nucleotide sequence ID" value="NZ_CP039247.1"/>
</dbReference>
<evidence type="ECO:0000313" key="3">
    <source>
        <dbReference type="EMBL" id="QCB28215.1"/>
    </source>
</evidence>
<keyword evidence="1" id="KW-0812">Transmembrane</keyword>
<evidence type="ECO:0000313" key="4">
    <source>
        <dbReference type="Proteomes" id="UP000296352"/>
    </source>
</evidence>
<sequence length="217" mass="23980">MEPRRIYLSIVICLTAALGLSYLLPRLNPVTQAGLPALSSSLGRIETVPQRQRVLGYKREEFGNGWARVPSSQCTSREMSIIRQLQSAPPGCSVSSGLLHDPYANVMLDLSNPETKLEVDHVFPLSAAWDMGAHAWDSNKRVEFANDPLNLVVTARKHNQDKSDQLPSRWLPPHAGAHCWYGRRLAAVAAKYDLPLTGEDTRTVSAACRFAFLDLSS</sequence>
<evidence type="ECO:0000259" key="2">
    <source>
        <dbReference type="Pfam" id="PF07510"/>
    </source>
</evidence>
<feature type="domain" description="GmrSD restriction endonucleases C-terminal" evidence="2">
    <location>
        <begin position="96"/>
        <end position="176"/>
    </location>
</feature>
<dbReference type="Proteomes" id="UP000296352">
    <property type="component" value="Chromosome"/>
</dbReference>
<gene>
    <name evidence="3" type="ORF">CENDO_04625</name>
</gene>